<evidence type="ECO:0000256" key="3">
    <source>
        <dbReference type="SAM" id="SignalP"/>
    </source>
</evidence>
<dbReference type="InterPro" id="IPR011059">
    <property type="entry name" value="Metal-dep_hydrolase_composite"/>
</dbReference>
<keyword evidence="6" id="KW-1185">Reference proteome</keyword>
<evidence type="ECO:0000259" key="4">
    <source>
        <dbReference type="Pfam" id="PF07969"/>
    </source>
</evidence>
<dbReference type="CDD" id="cd01297">
    <property type="entry name" value="D-aminoacylase"/>
    <property type="match status" value="1"/>
</dbReference>
<name>A0ABV7X595_9SPHN</name>
<keyword evidence="3" id="KW-0732">Signal</keyword>
<accession>A0ABV7X595</accession>
<reference evidence="6" key="1">
    <citation type="journal article" date="2019" name="Int. J. Syst. Evol. Microbiol.">
        <title>The Global Catalogue of Microorganisms (GCM) 10K type strain sequencing project: providing services to taxonomists for standard genome sequencing and annotation.</title>
        <authorList>
            <consortium name="The Broad Institute Genomics Platform"/>
            <consortium name="The Broad Institute Genome Sequencing Center for Infectious Disease"/>
            <person name="Wu L."/>
            <person name="Ma J."/>
        </authorList>
    </citation>
    <scope>NUCLEOTIDE SEQUENCE [LARGE SCALE GENOMIC DNA]</scope>
    <source>
        <strain evidence="6">KCTC 42644</strain>
    </source>
</reference>
<dbReference type="SUPFAM" id="SSF51556">
    <property type="entry name" value="Metallo-dependent hydrolases"/>
    <property type="match status" value="1"/>
</dbReference>
<dbReference type="InterPro" id="IPR013108">
    <property type="entry name" value="Amidohydro_3"/>
</dbReference>
<dbReference type="RefSeq" id="WP_380856014.1">
    <property type="nucleotide sequence ID" value="NZ_JBHRXV010000001.1"/>
</dbReference>
<evidence type="ECO:0000256" key="2">
    <source>
        <dbReference type="ARBA" id="ARBA00022801"/>
    </source>
</evidence>
<gene>
    <name evidence="5" type="ORF">ACFOMD_02005</name>
</gene>
<proteinExistence type="inferred from homology"/>
<dbReference type="EMBL" id="JBHRXV010000001">
    <property type="protein sequence ID" value="MFC3711325.1"/>
    <property type="molecule type" value="Genomic_DNA"/>
</dbReference>
<comment type="caution">
    <text evidence="5">The sequence shown here is derived from an EMBL/GenBank/DDBJ whole genome shotgun (WGS) entry which is preliminary data.</text>
</comment>
<sequence>MKRLGLTIMAALLAATATPAAAQSYDLLIRNGLIHDGAGGTPYLGEVGIKGDRIAYVGAKAPGRAKTTVDAGGKAVAPGFINMLSHSRETLLNDGRGMSGILQGVTLEVNSESSLAPLTDRMRQIRESRQGDIKVPITWSTLGGYFDALEKSGISPNVASFIAAGSIREYVLGTNDVDPTPEQLNRMRALVRDAMNDGAMGVATMLIYIPEMYADTSELVALATEAGKCGGLYAAHIRDEQDHFLGALEETVAIARQAKVPVHVHHLKQSNPENWYKLDPAIAVFEGAQKEGLRMTADMYTYPASGTGANSMLPAWVQEGGLEATIERLKDPAARARAAAELELPGGDPKNVLFSGFKTEKLKPYAGKRLDEVAKARGTSPADTVIDLIVEDGSRVNTIFFRMSEDNVRRQTTLPWMTFGADAGVVAAEGVVLKSSNHPRAYGNFARLLAKYVREEKTIPLQEAVRKLTTAPAAILGLKDRGALKPGAYADVVIFDPATVQDHATFAQPHQYSTGVSEVWVNGVQVVKAGAHTGAKPGRAVRGRGC</sequence>
<dbReference type="Pfam" id="PF07969">
    <property type="entry name" value="Amidohydro_3"/>
    <property type="match status" value="1"/>
</dbReference>
<comment type="similarity">
    <text evidence="1">Belongs to the metallo-dependent hydrolases superfamily. NagA family.</text>
</comment>
<evidence type="ECO:0000313" key="5">
    <source>
        <dbReference type="EMBL" id="MFC3711325.1"/>
    </source>
</evidence>
<protein>
    <submittedName>
        <fullName evidence="5">Amidohydrolase family protein</fullName>
    </submittedName>
</protein>
<dbReference type="InterPro" id="IPR023100">
    <property type="entry name" value="D-aminoacylase_insert_dom_sf"/>
</dbReference>
<dbReference type="Gene3D" id="3.30.1490.130">
    <property type="entry name" value="D-aminoacylase. Domain 3"/>
    <property type="match status" value="1"/>
</dbReference>
<dbReference type="InterPro" id="IPR032466">
    <property type="entry name" value="Metal_Hydrolase"/>
</dbReference>
<dbReference type="Proteomes" id="UP001595615">
    <property type="component" value="Unassembled WGS sequence"/>
</dbReference>
<feature type="domain" description="Amidohydrolase 3" evidence="4">
    <location>
        <begin position="68"/>
        <end position="527"/>
    </location>
</feature>
<dbReference type="PANTHER" id="PTHR11113">
    <property type="entry name" value="N-ACETYLGLUCOSAMINE-6-PHOSPHATE DEACETYLASE"/>
    <property type="match status" value="1"/>
</dbReference>
<dbReference type="Gene3D" id="3.20.20.140">
    <property type="entry name" value="Metal-dependent hydrolases"/>
    <property type="match status" value="2"/>
</dbReference>
<dbReference type="SUPFAM" id="SSF51338">
    <property type="entry name" value="Composite domain of metallo-dependent hydrolases"/>
    <property type="match status" value="1"/>
</dbReference>
<evidence type="ECO:0000256" key="1">
    <source>
        <dbReference type="ARBA" id="ARBA00010716"/>
    </source>
</evidence>
<keyword evidence="2" id="KW-0378">Hydrolase</keyword>
<organism evidence="5 6">
    <name type="scientific">Sphingoaurantiacus capsulatus</name>
    <dbReference type="NCBI Taxonomy" id="1771310"/>
    <lineage>
        <taxon>Bacteria</taxon>
        <taxon>Pseudomonadati</taxon>
        <taxon>Pseudomonadota</taxon>
        <taxon>Alphaproteobacteria</taxon>
        <taxon>Sphingomonadales</taxon>
        <taxon>Sphingosinicellaceae</taxon>
        <taxon>Sphingoaurantiacus</taxon>
    </lineage>
</organism>
<evidence type="ECO:0000313" key="6">
    <source>
        <dbReference type="Proteomes" id="UP001595615"/>
    </source>
</evidence>
<feature type="signal peptide" evidence="3">
    <location>
        <begin position="1"/>
        <end position="22"/>
    </location>
</feature>
<dbReference type="PANTHER" id="PTHR11113:SF14">
    <property type="entry name" value="N-ACETYLGLUCOSAMINE-6-PHOSPHATE DEACETYLASE"/>
    <property type="match status" value="1"/>
</dbReference>
<dbReference type="Gene3D" id="2.30.40.10">
    <property type="entry name" value="Urease, subunit C, domain 1"/>
    <property type="match status" value="1"/>
</dbReference>
<feature type="chain" id="PRO_5046673547" evidence="3">
    <location>
        <begin position="23"/>
        <end position="546"/>
    </location>
</feature>